<comment type="similarity">
    <text evidence="2">Belongs to the major facilitator superfamily.</text>
</comment>
<feature type="transmembrane region" description="Helical" evidence="7">
    <location>
        <begin position="139"/>
        <end position="159"/>
    </location>
</feature>
<feature type="transmembrane region" description="Helical" evidence="7">
    <location>
        <begin position="390"/>
        <end position="410"/>
    </location>
</feature>
<keyword evidence="4 7" id="KW-0812">Transmembrane</keyword>
<dbReference type="Proteomes" id="UP001596052">
    <property type="component" value="Unassembled WGS sequence"/>
</dbReference>
<evidence type="ECO:0000256" key="7">
    <source>
        <dbReference type="SAM" id="Phobius"/>
    </source>
</evidence>
<comment type="subcellular location">
    <subcellularLocation>
        <location evidence="1">Endomembrane system</location>
        <topology evidence="1">Multi-pass membrane protein</topology>
    </subcellularLocation>
</comment>
<dbReference type="InterPro" id="IPR011701">
    <property type="entry name" value="MFS"/>
</dbReference>
<name>A0ABW0KNB9_9BACT</name>
<keyword evidence="3" id="KW-0813">Transport</keyword>
<keyword evidence="5 7" id="KW-1133">Transmembrane helix</keyword>
<evidence type="ECO:0000313" key="9">
    <source>
        <dbReference type="Proteomes" id="UP001596052"/>
    </source>
</evidence>
<dbReference type="Gene3D" id="1.20.1250.20">
    <property type="entry name" value="MFS general substrate transporter like domains"/>
    <property type="match status" value="1"/>
</dbReference>
<evidence type="ECO:0000256" key="3">
    <source>
        <dbReference type="ARBA" id="ARBA00022448"/>
    </source>
</evidence>
<dbReference type="EMBL" id="JBHSMQ010000002">
    <property type="protein sequence ID" value="MFC5454929.1"/>
    <property type="molecule type" value="Genomic_DNA"/>
</dbReference>
<organism evidence="8 9">
    <name type="scientific">Prosthecobacter fluviatilis</name>
    <dbReference type="NCBI Taxonomy" id="445931"/>
    <lineage>
        <taxon>Bacteria</taxon>
        <taxon>Pseudomonadati</taxon>
        <taxon>Verrucomicrobiota</taxon>
        <taxon>Verrucomicrobiia</taxon>
        <taxon>Verrucomicrobiales</taxon>
        <taxon>Verrucomicrobiaceae</taxon>
        <taxon>Prosthecobacter</taxon>
    </lineage>
</organism>
<feature type="transmembrane region" description="Helical" evidence="7">
    <location>
        <begin position="165"/>
        <end position="182"/>
    </location>
</feature>
<sequence>MRLLWAGFMAILAAGVGFSIRNGIGGQWASLFGFTGLQVGLIGGAGFSGFCFGIIIGGVIVDRIGYGKLVVTAFLLHLLSAAITLIPSAGMAQQSAFLALFIGTFTFSLANGTLEAVANPLVATLFPENRTHYLNILHASWPAGMILGALITLAVGSSWSWKAQLALYLVPTVIYGFMFFGQSFPRSEASAKGLSLGEMMKDVGILGGAVAGFFLYLFTRDALGGNILRGLTGSDFFVSANWNYISMAAGAGFLLWVAVITKFAIGHWLLFVLFLAHSIIGSLELGTDSWIEAINGTILSPSEGKILFIFASAMMFGLRFCAHWIEDKLKFSPITILFVCSLFAIAGLYAASGVTAIGMAFGAMLIYSIGKTFFWPTMLAVVSDRFPSTGAVAISMMGGIAMLSVGQLGGPGLGYGKDRFTAEHMKANGQTAILEANKAEKPSQWLEFEAVSALDGKKLEEAKSVAADKRTPEQKAMAEAEIAGCRKLLRTDAMLPIGMAVIYLLLLFYFKSIGGYKPLTIAEEEAAKA</sequence>
<evidence type="ECO:0000256" key="5">
    <source>
        <dbReference type="ARBA" id="ARBA00022989"/>
    </source>
</evidence>
<accession>A0ABW0KNB9</accession>
<dbReference type="InterPro" id="IPR036259">
    <property type="entry name" value="MFS_trans_sf"/>
</dbReference>
<feature type="transmembrane region" description="Helical" evidence="7">
    <location>
        <begin position="29"/>
        <end position="57"/>
    </location>
</feature>
<dbReference type="PANTHER" id="PTHR23514:SF3">
    <property type="entry name" value="BYPASS OF STOP CODON PROTEIN 6"/>
    <property type="match status" value="1"/>
</dbReference>
<dbReference type="SUPFAM" id="SSF103473">
    <property type="entry name" value="MFS general substrate transporter"/>
    <property type="match status" value="1"/>
</dbReference>
<feature type="transmembrane region" description="Helical" evidence="7">
    <location>
        <begin position="306"/>
        <end position="325"/>
    </location>
</feature>
<feature type="transmembrane region" description="Helical" evidence="7">
    <location>
        <begin position="69"/>
        <end position="90"/>
    </location>
</feature>
<reference evidence="9" key="1">
    <citation type="journal article" date="2019" name="Int. J. Syst. Evol. Microbiol.">
        <title>The Global Catalogue of Microorganisms (GCM) 10K type strain sequencing project: providing services to taxonomists for standard genome sequencing and annotation.</title>
        <authorList>
            <consortium name="The Broad Institute Genomics Platform"/>
            <consortium name="The Broad Institute Genome Sequencing Center for Infectious Disease"/>
            <person name="Wu L."/>
            <person name="Ma J."/>
        </authorList>
    </citation>
    <scope>NUCLEOTIDE SEQUENCE [LARGE SCALE GENOMIC DNA]</scope>
    <source>
        <strain evidence="9">CGMCC 4.1469</strain>
    </source>
</reference>
<comment type="caution">
    <text evidence="8">The sequence shown here is derived from an EMBL/GenBank/DDBJ whole genome shotgun (WGS) entry which is preliminary data.</text>
</comment>
<gene>
    <name evidence="8" type="ORF">ACFQDI_08705</name>
</gene>
<dbReference type="PANTHER" id="PTHR23514">
    <property type="entry name" value="BYPASS OF STOP CODON PROTEIN 6"/>
    <property type="match status" value="1"/>
</dbReference>
<evidence type="ECO:0000256" key="1">
    <source>
        <dbReference type="ARBA" id="ARBA00004127"/>
    </source>
</evidence>
<evidence type="ECO:0000256" key="6">
    <source>
        <dbReference type="ARBA" id="ARBA00023136"/>
    </source>
</evidence>
<keyword evidence="6 7" id="KW-0472">Membrane</keyword>
<dbReference type="RefSeq" id="WP_377165508.1">
    <property type="nucleotide sequence ID" value="NZ_JBHSMQ010000002.1"/>
</dbReference>
<dbReference type="InterPro" id="IPR051788">
    <property type="entry name" value="MFS_Transporter"/>
</dbReference>
<feature type="transmembrane region" description="Helical" evidence="7">
    <location>
        <begin position="203"/>
        <end position="222"/>
    </location>
</feature>
<proteinExistence type="inferred from homology"/>
<feature type="transmembrane region" description="Helical" evidence="7">
    <location>
        <begin position="96"/>
        <end position="118"/>
    </location>
</feature>
<evidence type="ECO:0000256" key="2">
    <source>
        <dbReference type="ARBA" id="ARBA00008335"/>
    </source>
</evidence>
<feature type="transmembrane region" description="Helical" evidence="7">
    <location>
        <begin position="493"/>
        <end position="510"/>
    </location>
</feature>
<feature type="transmembrane region" description="Helical" evidence="7">
    <location>
        <begin position="337"/>
        <end position="370"/>
    </location>
</feature>
<feature type="transmembrane region" description="Helical" evidence="7">
    <location>
        <begin position="242"/>
        <end position="261"/>
    </location>
</feature>
<evidence type="ECO:0000256" key="4">
    <source>
        <dbReference type="ARBA" id="ARBA00022692"/>
    </source>
</evidence>
<evidence type="ECO:0000313" key="8">
    <source>
        <dbReference type="EMBL" id="MFC5454929.1"/>
    </source>
</evidence>
<protein>
    <submittedName>
        <fullName evidence="8">MFS transporter</fullName>
    </submittedName>
</protein>
<dbReference type="Pfam" id="PF07690">
    <property type="entry name" value="MFS_1"/>
    <property type="match status" value="1"/>
</dbReference>
<feature type="transmembrane region" description="Helical" evidence="7">
    <location>
        <begin position="268"/>
        <end position="286"/>
    </location>
</feature>
<keyword evidence="9" id="KW-1185">Reference proteome</keyword>